<feature type="region of interest" description="Disordered" evidence="1">
    <location>
        <begin position="293"/>
        <end position="386"/>
    </location>
</feature>
<gene>
    <name evidence="2" type="ORF">EVEC_LOCUS10114</name>
</gene>
<feature type="compositionally biased region" description="Acidic residues" evidence="1">
    <location>
        <begin position="115"/>
        <end position="124"/>
    </location>
</feature>
<proteinExistence type="predicted"/>
<organism evidence="4">
    <name type="scientific">Enterobius vermicularis</name>
    <name type="common">Human pinworm</name>
    <dbReference type="NCBI Taxonomy" id="51028"/>
    <lineage>
        <taxon>Eukaryota</taxon>
        <taxon>Metazoa</taxon>
        <taxon>Ecdysozoa</taxon>
        <taxon>Nematoda</taxon>
        <taxon>Chromadorea</taxon>
        <taxon>Rhabditida</taxon>
        <taxon>Spirurina</taxon>
        <taxon>Oxyuridomorpha</taxon>
        <taxon>Oxyuroidea</taxon>
        <taxon>Oxyuridae</taxon>
        <taxon>Enterobius</taxon>
    </lineage>
</organism>
<feature type="compositionally biased region" description="Basic and acidic residues" evidence="1">
    <location>
        <begin position="36"/>
        <end position="50"/>
    </location>
</feature>
<dbReference type="CDD" id="cd12432">
    <property type="entry name" value="RRM_ACINU"/>
    <property type="match status" value="1"/>
</dbReference>
<dbReference type="Gene3D" id="3.30.70.330">
    <property type="match status" value="1"/>
</dbReference>
<dbReference type="SUPFAM" id="SSF54928">
    <property type="entry name" value="RNA-binding domain, RBD"/>
    <property type="match status" value="1"/>
</dbReference>
<dbReference type="GO" id="GO:0008380">
    <property type="term" value="P:RNA splicing"/>
    <property type="evidence" value="ECO:0007669"/>
    <property type="project" value="TreeGrafter"/>
</dbReference>
<reference evidence="4" key="1">
    <citation type="submission" date="2017-02" db="UniProtKB">
        <authorList>
            <consortium name="WormBaseParasite"/>
        </authorList>
    </citation>
    <scope>IDENTIFICATION</scope>
</reference>
<protein>
    <submittedName>
        <fullName evidence="4">RRM domain-containing protein</fullName>
    </submittedName>
</protein>
<dbReference type="GO" id="GO:0003723">
    <property type="term" value="F:RNA binding"/>
    <property type="evidence" value="ECO:0007669"/>
    <property type="project" value="TreeGrafter"/>
</dbReference>
<dbReference type="InterPro" id="IPR032552">
    <property type="entry name" value="RSB_motif"/>
</dbReference>
<dbReference type="AlphaFoldDB" id="A0A0N4VIW8"/>
<accession>A0A0N4VIW8</accession>
<feature type="compositionally biased region" description="Basic and acidic residues" evidence="1">
    <location>
        <begin position="57"/>
        <end position="70"/>
    </location>
</feature>
<dbReference type="PANTHER" id="PTHR46589">
    <property type="entry name" value="APOPTOTIC CHROMATIN CONDENSATION INDUCER IN THE NUCLEUS"/>
    <property type="match status" value="1"/>
</dbReference>
<feature type="compositionally biased region" description="Polar residues" evidence="1">
    <location>
        <begin position="11"/>
        <end position="34"/>
    </location>
</feature>
<feature type="compositionally biased region" description="Basic and acidic residues" evidence="1">
    <location>
        <begin position="365"/>
        <end position="386"/>
    </location>
</feature>
<keyword evidence="3" id="KW-1185">Reference proteome</keyword>
<feature type="region of interest" description="Disordered" evidence="1">
    <location>
        <begin position="442"/>
        <end position="501"/>
    </location>
</feature>
<reference evidence="2 3" key="2">
    <citation type="submission" date="2018-10" db="EMBL/GenBank/DDBJ databases">
        <authorList>
            <consortium name="Pathogen Informatics"/>
        </authorList>
    </citation>
    <scope>NUCLEOTIDE SEQUENCE [LARGE SCALE GENOMIC DNA]</scope>
</reference>
<dbReference type="InterPro" id="IPR052793">
    <property type="entry name" value="EJC-associated_protein"/>
</dbReference>
<dbReference type="Proteomes" id="UP000274131">
    <property type="component" value="Unassembled WGS sequence"/>
</dbReference>
<feature type="compositionally biased region" description="Basic residues" evidence="1">
    <location>
        <begin position="477"/>
        <end position="501"/>
    </location>
</feature>
<sequence>MRIPDEDQDMEISQPQFSQAETLFASAESSSTSKDAVVKGEEKSSDLAKIERKRRWKETSSPHDDNDKDVITVSAAETNDGATDEKEDSDKSETEDKPLLDNAFEEKEPVMVTDDKDEELDYEEALEHASPASETLKSAKPEDEELVKKMKLEEADGNDHPSEYDSRQGRLVLKETGEAVAVQEKHDLLEDGSKHRRVSPARYPVSEYLLIRQLTRPFTVKQLKAMLGNYGALDEQGFWIDNIKSKCIVKYSSKEEAVVARGSLHNLVWPVGNPKELKVDFIDEAGFERFSKPDVKKEAKDRENGNSSTAQPSASLRISVGSEQRLVSKKSESQDNNIDPVHSTANREKSPRTRHESGHRRSGSTRREENVRTPTDRHKNEMEGKAKTADELFQKTKTQPAIYFAPLTDEQFVDIRSKLGVWVICEGCSQFLPLQIMERAKQKNNEAESSTVKRNAQTREERHKDESEKDGKYRISPWRRQKSPVAQKRRRPSRSRSPRRP</sequence>
<feature type="compositionally biased region" description="Acidic residues" evidence="1">
    <location>
        <begin position="1"/>
        <end position="10"/>
    </location>
</feature>
<dbReference type="WBParaSite" id="EVEC_0001078901-mRNA-1">
    <property type="protein sequence ID" value="EVEC_0001078901-mRNA-1"/>
    <property type="gene ID" value="EVEC_0001078901"/>
</dbReference>
<name>A0A0N4VIW8_ENTVE</name>
<feature type="compositionally biased region" description="Polar residues" evidence="1">
    <location>
        <begin position="305"/>
        <end position="316"/>
    </location>
</feature>
<dbReference type="Pfam" id="PF16294">
    <property type="entry name" value="RSB_motif"/>
    <property type="match status" value="1"/>
</dbReference>
<feature type="compositionally biased region" description="Basic and acidic residues" evidence="1">
    <location>
        <begin position="293"/>
        <end position="304"/>
    </location>
</feature>
<dbReference type="GO" id="GO:0061574">
    <property type="term" value="C:ASAP complex"/>
    <property type="evidence" value="ECO:0007669"/>
    <property type="project" value="TreeGrafter"/>
</dbReference>
<feature type="compositionally biased region" description="Basic and acidic residues" evidence="1">
    <location>
        <begin position="457"/>
        <end position="473"/>
    </location>
</feature>
<dbReference type="OrthoDB" id="5348404at2759"/>
<dbReference type="GO" id="GO:0071011">
    <property type="term" value="C:precatalytic spliceosome"/>
    <property type="evidence" value="ECO:0007669"/>
    <property type="project" value="TreeGrafter"/>
</dbReference>
<evidence type="ECO:0000256" key="1">
    <source>
        <dbReference type="SAM" id="MobiDB-lite"/>
    </source>
</evidence>
<dbReference type="InterPro" id="IPR034257">
    <property type="entry name" value="Acinus_RRM"/>
</dbReference>
<dbReference type="STRING" id="51028.A0A0N4VIW8"/>
<feature type="region of interest" description="Disordered" evidence="1">
    <location>
        <begin position="1"/>
        <end position="145"/>
    </location>
</feature>
<dbReference type="EMBL" id="UXUI01010544">
    <property type="protein sequence ID" value="VDD95363.1"/>
    <property type="molecule type" value="Genomic_DNA"/>
</dbReference>
<evidence type="ECO:0000313" key="3">
    <source>
        <dbReference type="Proteomes" id="UP000274131"/>
    </source>
</evidence>
<dbReference type="InterPro" id="IPR012677">
    <property type="entry name" value="Nucleotide-bd_a/b_plait_sf"/>
</dbReference>
<feature type="compositionally biased region" description="Basic and acidic residues" evidence="1">
    <location>
        <begin position="345"/>
        <end position="356"/>
    </location>
</feature>
<feature type="compositionally biased region" description="Basic and acidic residues" evidence="1">
    <location>
        <begin position="88"/>
        <end position="109"/>
    </location>
</feature>
<dbReference type="InterPro" id="IPR035979">
    <property type="entry name" value="RBD_domain_sf"/>
</dbReference>
<evidence type="ECO:0000313" key="2">
    <source>
        <dbReference type="EMBL" id="VDD95363.1"/>
    </source>
</evidence>
<evidence type="ECO:0000313" key="4">
    <source>
        <dbReference type="WBParaSite" id="EVEC_0001078901-mRNA-1"/>
    </source>
</evidence>
<dbReference type="PANTHER" id="PTHR46589:SF1">
    <property type="entry name" value="APOPTOTIC CHROMATIN CONDENSATION INDUCER IN THE NUCLEUS"/>
    <property type="match status" value="1"/>
</dbReference>